<accession>A0A931BFQ8</accession>
<dbReference type="CDD" id="cd03424">
    <property type="entry name" value="NUDIX_ADPRase_Nudt5_UGPPase_Nudt14"/>
    <property type="match status" value="1"/>
</dbReference>
<dbReference type="SUPFAM" id="SSF55811">
    <property type="entry name" value="Nudix"/>
    <property type="match status" value="1"/>
</dbReference>
<dbReference type="PROSITE" id="PS51462">
    <property type="entry name" value="NUDIX"/>
    <property type="match status" value="1"/>
</dbReference>
<comment type="caution">
    <text evidence="4">The sequence shown here is derived from an EMBL/GenBank/DDBJ whole genome shotgun (WGS) entry which is preliminary data.</text>
</comment>
<evidence type="ECO:0000259" key="3">
    <source>
        <dbReference type="PROSITE" id="PS51462"/>
    </source>
</evidence>
<sequence length="181" mass="20710">MEWKSYGRRRVYGSDYVEVWLDDVEIPGVGRVDHHVLTMPRPSTTAVVVDEQGRFLMLWRHRFITNRWGWEVPAGWADPGEDPAAAIRREIEEETGWRPGRVEPLTQYHALSGISTMQFSCFLATECTRISAPQDVSEAERVEWLTEAEVVRCAAEGLIDDGPSLMAVSYYLGPYRLLHSR</sequence>
<dbReference type="AlphaFoldDB" id="A0A931BFQ8"/>
<evidence type="ECO:0000256" key="1">
    <source>
        <dbReference type="ARBA" id="ARBA00005582"/>
    </source>
</evidence>
<protein>
    <submittedName>
        <fullName evidence="4">NUDIX hydrolase</fullName>
    </submittedName>
</protein>
<evidence type="ECO:0000256" key="2">
    <source>
        <dbReference type="ARBA" id="ARBA00022801"/>
    </source>
</evidence>
<dbReference type="RefSeq" id="WP_196197796.1">
    <property type="nucleotide sequence ID" value="NZ_JADPRT010000017.1"/>
</dbReference>
<dbReference type="Gene3D" id="3.90.79.10">
    <property type="entry name" value="Nucleoside Triphosphate Pyrophosphohydrolase"/>
    <property type="match status" value="1"/>
</dbReference>
<name>A0A931BFQ8_9ACTN</name>
<dbReference type="PANTHER" id="PTHR43736">
    <property type="entry name" value="ADP-RIBOSE PYROPHOSPHATASE"/>
    <property type="match status" value="1"/>
</dbReference>
<dbReference type="InterPro" id="IPR000086">
    <property type="entry name" value="NUDIX_hydrolase_dom"/>
</dbReference>
<dbReference type="PROSITE" id="PS00893">
    <property type="entry name" value="NUDIX_BOX"/>
    <property type="match status" value="1"/>
</dbReference>
<reference evidence="4" key="1">
    <citation type="submission" date="2020-11" db="EMBL/GenBank/DDBJ databases">
        <title>Isolation and identification of active actinomycetes.</title>
        <authorList>
            <person name="Yu B."/>
        </authorList>
    </citation>
    <scope>NUCLEOTIDE SEQUENCE</scope>
    <source>
        <strain evidence="4">NEAU-YB345</strain>
    </source>
</reference>
<dbReference type="PANTHER" id="PTHR43736:SF1">
    <property type="entry name" value="DIHYDRONEOPTERIN TRIPHOSPHATE DIPHOSPHATASE"/>
    <property type="match status" value="1"/>
</dbReference>
<gene>
    <name evidence="4" type="ORF">I2501_31890</name>
</gene>
<organism evidence="4 5">
    <name type="scientific">Streptacidiphilus fuscans</name>
    <dbReference type="NCBI Taxonomy" id="2789292"/>
    <lineage>
        <taxon>Bacteria</taxon>
        <taxon>Bacillati</taxon>
        <taxon>Actinomycetota</taxon>
        <taxon>Actinomycetes</taxon>
        <taxon>Kitasatosporales</taxon>
        <taxon>Streptomycetaceae</taxon>
        <taxon>Streptacidiphilus</taxon>
    </lineage>
</organism>
<dbReference type="InterPro" id="IPR020084">
    <property type="entry name" value="NUDIX_hydrolase_CS"/>
</dbReference>
<keyword evidence="2 4" id="KW-0378">Hydrolase</keyword>
<dbReference type="EMBL" id="JADPRT010000017">
    <property type="protein sequence ID" value="MBF9072630.1"/>
    <property type="molecule type" value="Genomic_DNA"/>
</dbReference>
<dbReference type="GO" id="GO:0016787">
    <property type="term" value="F:hydrolase activity"/>
    <property type="evidence" value="ECO:0007669"/>
    <property type="project" value="UniProtKB-KW"/>
</dbReference>
<keyword evidence="5" id="KW-1185">Reference proteome</keyword>
<feature type="domain" description="Nudix hydrolase" evidence="3">
    <location>
        <begin position="39"/>
        <end position="172"/>
    </location>
</feature>
<dbReference type="Proteomes" id="UP000657385">
    <property type="component" value="Unassembled WGS sequence"/>
</dbReference>
<comment type="similarity">
    <text evidence="1">Belongs to the Nudix hydrolase family.</text>
</comment>
<evidence type="ECO:0000313" key="5">
    <source>
        <dbReference type="Proteomes" id="UP000657385"/>
    </source>
</evidence>
<dbReference type="Pfam" id="PF00293">
    <property type="entry name" value="NUDIX"/>
    <property type="match status" value="1"/>
</dbReference>
<evidence type="ECO:0000313" key="4">
    <source>
        <dbReference type="EMBL" id="MBF9072630.1"/>
    </source>
</evidence>
<proteinExistence type="inferred from homology"/>
<dbReference type="InterPro" id="IPR015797">
    <property type="entry name" value="NUDIX_hydrolase-like_dom_sf"/>
</dbReference>